<comment type="similarity">
    <text evidence="2">Belongs to the MotB family.</text>
</comment>
<evidence type="ECO:0000256" key="7">
    <source>
        <dbReference type="PROSITE-ProRule" id="PRU00473"/>
    </source>
</evidence>
<evidence type="ECO:0000259" key="9">
    <source>
        <dbReference type="PROSITE" id="PS51123"/>
    </source>
</evidence>
<dbReference type="InterPro" id="IPR025713">
    <property type="entry name" value="MotB-like_N_dom"/>
</dbReference>
<evidence type="ECO:0000313" key="11">
    <source>
        <dbReference type="Proteomes" id="UP000298347"/>
    </source>
</evidence>
<dbReference type="InterPro" id="IPR036737">
    <property type="entry name" value="OmpA-like_sf"/>
</dbReference>
<keyword evidence="10" id="KW-0282">Flagellum</keyword>
<dbReference type="Proteomes" id="UP000298347">
    <property type="component" value="Unassembled WGS sequence"/>
</dbReference>
<evidence type="ECO:0000256" key="4">
    <source>
        <dbReference type="ARBA" id="ARBA00022692"/>
    </source>
</evidence>
<dbReference type="Gene3D" id="3.30.1330.60">
    <property type="entry name" value="OmpA-like domain"/>
    <property type="match status" value="1"/>
</dbReference>
<gene>
    <name evidence="10" type="ORF">E4665_11920</name>
</gene>
<keyword evidence="6 7" id="KW-0472">Membrane</keyword>
<reference evidence="10 11" key="1">
    <citation type="journal article" date="2015" name="Int. J. Syst. Evol. Microbiol.">
        <title>Sporolactobacillus shoreae sp. nov. and Sporolactobacillus spathodeae sp. nov., two spore-forming lactic acid bacteria isolated from tree barks in Thailand.</title>
        <authorList>
            <person name="Thamacharoensuk T."/>
            <person name="Kitahara M."/>
            <person name="Ohkuma M."/>
            <person name="Thongchul N."/>
            <person name="Tanasupawat S."/>
        </authorList>
    </citation>
    <scope>NUCLEOTIDE SEQUENCE [LARGE SCALE GENOMIC DNA]</scope>
    <source>
        <strain evidence="10 11">BK92</strain>
    </source>
</reference>
<keyword evidence="4 8" id="KW-0812">Transmembrane</keyword>
<keyword evidence="10" id="KW-0969">Cilium</keyword>
<keyword evidence="3" id="KW-1003">Cell membrane</keyword>
<dbReference type="EMBL" id="SRJD01000013">
    <property type="protein sequence ID" value="TGA97543.1"/>
    <property type="molecule type" value="Genomic_DNA"/>
</dbReference>
<dbReference type="GO" id="GO:0005886">
    <property type="term" value="C:plasma membrane"/>
    <property type="evidence" value="ECO:0007669"/>
    <property type="project" value="UniProtKB-SubCell"/>
</dbReference>
<evidence type="ECO:0000256" key="2">
    <source>
        <dbReference type="ARBA" id="ARBA00008914"/>
    </source>
</evidence>
<dbReference type="PANTHER" id="PTHR30329:SF21">
    <property type="entry name" value="LIPOPROTEIN YIAD-RELATED"/>
    <property type="match status" value="1"/>
</dbReference>
<dbReference type="SUPFAM" id="SSF103088">
    <property type="entry name" value="OmpA-like"/>
    <property type="match status" value="1"/>
</dbReference>
<comment type="subcellular location">
    <subcellularLocation>
        <location evidence="1">Cell membrane</location>
        <topology evidence="1">Single-pass membrane protein</topology>
    </subcellularLocation>
</comment>
<dbReference type="PROSITE" id="PS51123">
    <property type="entry name" value="OMPA_2"/>
    <property type="match status" value="1"/>
</dbReference>
<dbReference type="CDD" id="cd07185">
    <property type="entry name" value="OmpA_C-like"/>
    <property type="match status" value="1"/>
</dbReference>
<protein>
    <submittedName>
        <fullName evidence="10">Flagellar motor protein MotB</fullName>
    </submittedName>
</protein>
<evidence type="ECO:0000256" key="6">
    <source>
        <dbReference type="ARBA" id="ARBA00023136"/>
    </source>
</evidence>
<dbReference type="InterPro" id="IPR006665">
    <property type="entry name" value="OmpA-like"/>
</dbReference>
<proteinExistence type="inferred from homology"/>
<evidence type="ECO:0000256" key="3">
    <source>
        <dbReference type="ARBA" id="ARBA00022475"/>
    </source>
</evidence>
<dbReference type="OrthoDB" id="9815217at2"/>
<dbReference type="Pfam" id="PF00691">
    <property type="entry name" value="OmpA"/>
    <property type="match status" value="1"/>
</dbReference>
<organism evidence="10 11">
    <name type="scientific">Sporolactobacillus shoreae</name>
    <dbReference type="NCBI Taxonomy" id="1465501"/>
    <lineage>
        <taxon>Bacteria</taxon>
        <taxon>Bacillati</taxon>
        <taxon>Bacillota</taxon>
        <taxon>Bacilli</taxon>
        <taxon>Bacillales</taxon>
        <taxon>Sporolactobacillaceae</taxon>
        <taxon>Sporolactobacillus</taxon>
    </lineage>
</organism>
<evidence type="ECO:0000313" key="10">
    <source>
        <dbReference type="EMBL" id="TGA97543.1"/>
    </source>
</evidence>
<evidence type="ECO:0000256" key="8">
    <source>
        <dbReference type="SAM" id="Phobius"/>
    </source>
</evidence>
<dbReference type="Pfam" id="PF13677">
    <property type="entry name" value="MotB_plug"/>
    <property type="match status" value="1"/>
</dbReference>
<feature type="domain" description="OmpA-like" evidence="9">
    <location>
        <begin position="131"/>
        <end position="254"/>
    </location>
</feature>
<keyword evidence="10" id="KW-0966">Cell projection</keyword>
<sequence length="260" mass="29581">MNNLRKKRHLKKVEDHDDSGRWLITYSDLITLLLVFFIVMFSMSSIENQRFNALVSSLKSSFQGNSILQGLGYPTVDKGQAVPDVPLVKQSNLTNKQKKNDAKNLDTLYVRLDKYIKANHLSPEVSLVETPRGVQLTFREKILFDLGKADLKPNADPILKKIGGMLNEVPNDVSVEGHTDNTPYRNGNGTIRSNWELSGMRAQNVMNFLIKNDHLAPQRFHFVGYGEYHPIVKNDTPAHKAMNRRVNIIILREDSKVLNE</sequence>
<accession>A0A4Z0GN13</accession>
<keyword evidence="5 8" id="KW-1133">Transmembrane helix</keyword>
<evidence type="ECO:0000256" key="5">
    <source>
        <dbReference type="ARBA" id="ARBA00022989"/>
    </source>
</evidence>
<dbReference type="RefSeq" id="WP_135349009.1">
    <property type="nucleotide sequence ID" value="NZ_SRJD01000013.1"/>
</dbReference>
<evidence type="ECO:0000256" key="1">
    <source>
        <dbReference type="ARBA" id="ARBA00004162"/>
    </source>
</evidence>
<feature type="transmembrane region" description="Helical" evidence="8">
    <location>
        <begin position="21"/>
        <end position="43"/>
    </location>
</feature>
<comment type="caution">
    <text evidence="10">The sequence shown here is derived from an EMBL/GenBank/DDBJ whole genome shotgun (WGS) entry which is preliminary data.</text>
</comment>
<dbReference type="AlphaFoldDB" id="A0A4Z0GN13"/>
<dbReference type="PANTHER" id="PTHR30329">
    <property type="entry name" value="STATOR ELEMENT OF FLAGELLAR MOTOR COMPLEX"/>
    <property type="match status" value="1"/>
</dbReference>
<keyword evidence="11" id="KW-1185">Reference proteome</keyword>
<name>A0A4Z0GN13_9BACL</name>
<dbReference type="InterPro" id="IPR050330">
    <property type="entry name" value="Bact_OuterMem_StrucFunc"/>
</dbReference>